<evidence type="ECO:0000313" key="2">
    <source>
        <dbReference type="Proteomes" id="UP000295188"/>
    </source>
</evidence>
<name>A0A4R3KCP6_9FIRM</name>
<dbReference type="EMBL" id="SMAA01000003">
    <property type="protein sequence ID" value="TCS80888.1"/>
    <property type="molecule type" value="Genomic_DNA"/>
</dbReference>
<dbReference type="OrthoDB" id="1783193at2"/>
<evidence type="ECO:0000313" key="1">
    <source>
        <dbReference type="EMBL" id="TCS80888.1"/>
    </source>
</evidence>
<dbReference type="InterPro" id="IPR001387">
    <property type="entry name" value="Cro/C1-type_HTH"/>
</dbReference>
<gene>
    <name evidence="1" type="ORF">EDC37_10357</name>
</gene>
<sequence>MRKNFSQTLKHLIKFSSIKLSALADFIGYDVSYLSKWCNNINRPSPKYIARVNHRIAEFIAEELVKQDRLYPFFNEFGIKLSTKITAENAKERLNKEINNLLNDAYYQNQAESLPANNEQSFSPTTPYQTIVGRTNIKKFFNSKIASLLSGLQESISILITSDIVTLLSRDAFLDFLSYCHFSSENINIYIGCNTDKLAHAPASFIPRLYSMLNKYININFHIYNDQSFSHSNVITVKNYFSLQYSIHKDNLMDICTYIADKNISKEIWERTFEKFDYKSCILEPKHDIELVKFRSFFYLDSDLLLFCAKGFEFFLPAQAFKKLLNSSRDYKYSSDMQKTIQNMQITWEEQFESAHIDFFLPEANIIRYIENGQLTYGEIDYVTSAQEREAQLQQLIKSMQKNPNINVYLLGESQPQNEEEYFKLSYYSNTKTAYLKKNKSFLKNVSKTIYLLKDTLLIDKFNQFFRNLQDRPTCRKFSADELEDIYKKNNALLYRIWQKNAPVQ</sequence>
<dbReference type="InterPro" id="IPR010982">
    <property type="entry name" value="Lambda_DNA-bd_dom_sf"/>
</dbReference>
<dbReference type="Proteomes" id="UP000295188">
    <property type="component" value="Unassembled WGS sequence"/>
</dbReference>
<dbReference type="SUPFAM" id="SSF47413">
    <property type="entry name" value="lambda repressor-like DNA-binding domains"/>
    <property type="match status" value="1"/>
</dbReference>
<comment type="caution">
    <text evidence="1">The sequence shown here is derived from an EMBL/GenBank/DDBJ whole genome shotgun (WGS) entry which is preliminary data.</text>
</comment>
<keyword evidence="2" id="KW-1185">Reference proteome</keyword>
<accession>A0A4R3KCP6</accession>
<dbReference type="RefSeq" id="WP_132547567.1">
    <property type="nucleotide sequence ID" value="NZ_SMAA01000003.1"/>
</dbReference>
<organism evidence="1 2">
    <name type="scientific">Pectinatus cerevisiiphilus</name>
    <dbReference type="NCBI Taxonomy" id="86956"/>
    <lineage>
        <taxon>Bacteria</taxon>
        <taxon>Bacillati</taxon>
        <taxon>Bacillota</taxon>
        <taxon>Negativicutes</taxon>
        <taxon>Selenomonadales</taxon>
        <taxon>Selenomonadaceae</taxon>
        <taxon>Pectinatus</taxon>
    </lineage>
</organism>
<proteinExistence type="predicted"/>
<dbReference type="GO" id="GO:0003677">
    <property type="term" value="F:DNA binding"/>
    <property type="evidence" value="ECO:0007669"/>
    <property type="project" value="InterPro"/>
</dbReference>
<dbReference type="AlphaFoldDB" id="A0A4R3KCP6"/>
<dbReference type="CDD" id="cd00093">
    <property type="entry name" value="HTH_XRE"/>
    <property type="match status" value="1"/>
</dbReference>
<protein>
    <submittedName>
        <fullName evidence="1">Uncharacterized protein</fullName>
    </submittedName>
</protein>
<reference evidence="1 2" key="1">
    <citation type="submission" date="2019-03" db="EMBL/GenBank/DDBJ databases">
        <title>Genomic Encyclopedia of Type Strains, Phase IV (KMG-IV): sequencing the most valuable type-strain genomes for metagenomic binning, comparative biology and taxonomic classification.</title>
        <authorList>
            <person name="Goeker M."/>
        </authorList>
    </citation>
    <scope>NUCLEOTIDE SEQUENCE [LARGE SCALE GENOMIC DNA]</scope>
    <source>
        <strain evidence="1 2">DSM 20467</strain>
    </source>
</reference>